<dbReference type="Pfam" id="PF11209">
    <property type="entry name" value="LmeA"/>
    <property type="match status" value="1"/>
</dbReference>
<accession>A0ABT1G1W1</accession>
<dbReference type="RefSeq" id="WP_253578079.1">
    <property type="nucleotide sequence ID" value="NZ_JAMFTQ010000008.1"/>
</dbReference>
<evidence type="ECO:0000313" key="1">
    <source>
        <dbReference type="EMBL" id="MCP1388017.1"/>
    </source>
</evidence>
<evidence type="ECO:0000313" key="2">
    <source>
        <dbReference type="Proteomes" id="UP001204000"/>
    </source>
</evidence>
<gene>
    <name evidence="1" type="ORF">M5J20_07410</name>
</gene>
<sequence>MNKAWKVIVGVLAALLVLLLVAEAGIRMFVANQITSTYQEQAALQPGVVATAEPEVDFGSQPITLGLLGGSFPHMTITTPSTLQVNGDEVSGDPAATVVLDKVRIAGGEPVAESFHVTTELPNDFLRAVLNHEIRKQIGDNRFLKNVISVSDVVTNPTDGTFTIMFTSGIAGVELRPSTNGGQLSFTAASTQLFGVDLPDGVAEALTGAMAEGMRQEVTGNMQVRDVTVIPGGLRLEMGGSNVNFNELQRELRQAY</sequence>
<organism evidence="1 2">
    <name type="scientific">Corynebacterium stercoris</name>
    <dbReference type="NCBI Taxonomy" id="2943490"/>
    <lineage>
        <taxon>Bacteria</taxon>
        <taxon>Bacillati</taxon>
        <taxon>Actinomycetota</taxon>
        <taxon>Actinomycetes</taxon>
        <taxon>Mycobacteriales</taxon>
        <taxon>Corynebacteriaceae</taxon>
        <taxon>Corynebacterium</taxon>
    </lineage>
</organism>
<keyword evidence="2" id="KW-1185">Reference proteome</keyword>
<name>A0ABT1G1W1_9CORY</name>
<reference evidence="1" key="1">
    <citation type="submission" date="2022-05" db="EMBL/GenBank/DDBJ databases">
        <title>Corynebacterium sp. TA-R-1 sp. nov., isolated from human feces.</title>
        <authorList>
            <person name="Shamsuzzaman M."/>
            <person name="Dahal R.H."/>
        </authorList>
    </citation>
    <scope>NUCLEOTIDE SEQUENCE</scope>
    <source>
        <strain evidence="1">TA-R-1</strain>
    </source>
</reference>
<comment type="caution">
    <text evidence="1">The sequence shown here is derived from an EMBL/GenBank/DDBJ whole genome shotgun (WGS) entry which is preliminary data.</text>
</comment>
<dbReference type="InterPro" id="IPR021373">
    <property type="entry name" value="DUF2993"/>
</dbReference>
<protein>
    <submittedName>
        <fullName evidence="1">DUF2993 domain-containing protein</fullName>
    </submittedName>
</protein>
<dbReference type="EMBL" id="JAMFTQ010000008">
    <property type="protein sequence ID" value="MCP1388017.1"/>
    <property type="molecule type" value="Genomic_DNA"/>
</dbReference>
<proteinExistence type="predicted"/>
<dbReference type="Proteomes" id="UP001204000">
    <property type="component" value="Unassembled WGS sequence"/>
</dbReference>